<dbReference type="AlphaFoldDB" id="M1DK07"/>
<sequence>MLIGYMGIGRLMIHVQQVKKNQLKDREEFENKRAKTSGNESGQQNSNANRSSFQHKQNGPALSSASALVLRNKGVVGPTQVSVVMASQVVSSVGKRVTL</sequence>
<dbReference type="EnsemblPlants" id="PGSC0003DMT400090268">
    <property type="protein sequence ID" value="PGSC0003DMT400090268"/>
    <property type="gene ID" value="PGSC0003DMG400039839"/>
</dbReference>
<dbReference type="PaxDb" id="4113-PGSC0003DMT400090268"/>
<dbReference type="HOGENOM" id="CLU_043741_5_1_1"/>
<dbReference type="Gramene" id="PGSC0003DMT400090268">
    <property type="protein sequence ID" value="PGSC0003DMT400090268"/>
    <property type="gene ID" value="PGSC0003DMG400039839"/>
</dbReference>
<feature type="compositionally biased region" description="Polar residues" evidence="1">
    <location>
        <begin position="36"/>
        <end position="64"/>
    </location>
</feature>
<evidence type="ECO:0000256" key="1">
    <source>
        <dbReference type="SAM" id="MobiDB-lite"/>
    </source>
</evidence>
<dbReference type="InParanoid" id="M1DK07"/>
<feature type="compositionally biased region" description="Basic and acidic residues" evidence="1">
    <location>
        <begin position="22"/>
        <end position="33"/>
    </location>
</feature>
<reference evidence="2" key="2">
    <citation type="submission" date="2015-06" db="UniProtKB">
        <authorList>
            <consortium name="EnsemblPlants"/>
        </authorList>
    </citation>
    <scope>IDENTIFICATION</scope>
    <source>
        <strain evidence="2">DM1-3 516 R44</strain>
    </source>
</reference>
<accession>M1DK07</accession>
<organism evidence="2 3">
    <name type="scientific">Solanum tuberosum</name>
    <name type="common">Potato</name>
    <dbReference type="NCBI Taxonomy" id="4113"/>
    <lineage>
        <taxon>Eukaryota</taxon>
        <taxon>Viridiplantae</taxon>
        <taxon>Streptophyta</taxon>
        <taxon>Embryophyta</taxon>
        <taxon>Tracheophyta</taxon>
        <taxon>Spermatophyta</taxon>
        <taxon>Magnoliopsida</taxon>
        <taxon>eudicotyledons</taxon>
        <taxon>Gunneridae</taxon>
        <taxon>Pentapetalae</taxon>
        <taxon>asterids</taxon>
        <taxon>lamiids</taxon>
        <taxon>Solanales</taxon>
        <taxon>Solanaceae</taxon>
        <taxon>Solanoideae</taxon>
        <taxon>Solaneae</taxon>
        <taxon>Solanum</taxon>
    </lineage>
</organism>
<proteinExistence type="predicted"/>
<evidence type="ECO:0000313" key="3">
    <source>
        <dbReference type="Proteomes" id="UP000011115"/>
    </source>
</evidence>
<dbReference type="Proteomes" id="UP000011115">
    <property type="component" value="Unassembled WGS sequence"/>
</dbReference>
<evidence type="ECO:0000313" key="2">
    <source>
        <dbReference type="EnsemblPlants" id="PGSC0003DMT400090268"/>
    </source>
</evidence>
<reference evidence="3" key="1">
    <citation type="journal article" date="2011" name="Nature">
        <title>Genome sequence and analysis of the tuber crop potato.</title>
        <authorList>
            <consortium name="The Potato Genome Sequencing Consortium"/>
        </authorList>
    </citation>
    <scope>NUCLEOTIDE SEQUENCE [LARGE SCALE GENOMIC DNA]</scope>
    <source>
        <strain evidence="3">cv. DM1-3 516 R44</strain>
    </source>
</reference>
<keyword evidence="3" id="KW-1185">Reference proteome</keyword>
<protein>
    <submittedName>
        <fullName evidence="2">Gag-pol polyprotein</fullName>
    </submittedName>
</protein>
<feature type="region of interest" description="Disordered" evidence="1">
    <location>
        <begin position="22"/>
        <end position="64"/>
    </location>
</feature>
<name>M1DK07_SOLTU</name>